<evidence type="ECO:0000313" key="5">
    <source>
        <dbReference type="Proteomes" id="UP000093779"/>
    </source>
</evidence>
<evidence type="ECO:0000256" key="2">
    <source>
        <dbReference type="SAM" id="MobiDB-lite"/>
    </source>
</evidence>
<dbReference type="PANTHER" id="PTHR46797:SF1">
    <property type="entry name" value="METHYLPHOSPHONATE SYNTHASE"/>
    <property type="match status" value="1"/>
</dbReference>
<dbReference type="InterPro" id="IPR013096">
    <property type="entry name" value="Cupin_2"/>
</dbReference>
<proteinExistence type="predicted"/>
<dbReference type="InterPro" id="IPR011051">
    <property type="entry name" value="RmlC_Cupin_sf"/>
</dbReference>
<accession>A0A1A1XKE6</accession>
<keyword evidence="1" id="KW-0238">DNA-binding</keyword>
<comment type="caution">
    <text evidence="4">The sequence shown here is derived from an EMBL/GenBank/DDBJ whole genome shotgun (WGS) entry which is preliminary data.</text>
</comment>
<dbReference type="RefSeq" id="WP_064897088.1">
    <property type="nucleotide sequence ID" value="NZ_JAYXBT010000010.1"/>
</dbReference>
<gene>
    <name evidence="4" type="ORF">A5726_17340</name>
</gene>
<dbReference type="InterPro" id="IPR001387">
    <property type="entry name" value="Cro/C1-type_HTH"/>
</dbReference>
<dbReference type="SMART" id="SM00530">
    <property type="entry name" value="HTH_XRE"/>
    <property type="match status" value="1"/>
</dbReference>
<feature type="region of interest" description="Disordered" evidence="2">
    <location>
        <begin position="1"/>
        <end position="27"/>
    </location>
</feature>
<dbReference type="Pfam" id="PF07883">
    <property type="entry name" value="Cupin_2"/>
    <property type="match status" value="1"/>
</dbReference>
<dbReference type="SUPFAM" id="SSF47413">
    <property type="entry name" value="lambda repressor-like DNA-binding domains"/>
    <property type="match status" value="1"/>
</dbReference>
<dbReference type="AlphaFoldDB" id="A0A1A1XKE6"/>
<dbReference type="Proteomes" id="UP000093779">
    <property type="component" value="Unassembled WGS sequence"/>
</dbReference>
<dbReference type="InterPro" id="IPR050807">
    <property type="entry name" value="TransReg_Diox_bact_type"/>
</dbReference>
<dbReference type="Gene3D" id="1.10.260.40">
    <property type="entry name" value="lambda repressor-like DNA-binding domains"/>
    <property type="match status" value="1"/>
</dbReference>
<evidence type="ECO:0000313" key="4">
    <source>
        <dbReference type="EMBL" id="OBF19618.1"/>
    </source>
</evidence>
<evidence type="ECO:0000259" key="3">
    <source>
        <dbReference type="PROSITE" id="PS50943"/>
    </source>
</evidence>
<dbReference type="Pfam" id="PF01381">
    <property type="entry name" value="HTH_3"/>
    <property type="match status" value="1"/>
</dbReference>
<dbReference type="SUPFAM" id="SSF51182">
    <property type="entry name" value="RmlC-like cupins"/>
    <property type="match status" value="1"/>
</dbReference>
<dbReference type="CDD" id="cd02209">
    <property type="entry name" value="cupin_XRE_C"/>
    <property type="match status" value="1"/>
</dbReference>
<dbReference type="GO" id="GO:0005829">
    <property type="term" value="C:cytosol"/>
    <property type="evidence" value="ECO:0007669"/>
    <property type="project" value="TreeGrafter"/>
</dbReference>
<protein>
    <recommendedName>
        <fullName evidence="3">HTH cro/C1-type domain-containing protein</fullName>
    </recommendedName>
</protein>
<sequence>MVDSHGQAAGSRPSQGQGARLREARQARQMSLRELSRRVNVSPGHLSQIERDLVAPSISLLYAIVSELGVSMDSLFDHGTAAARPAAAAGDPDIPRVPGESRYVRRFDERQAIEVSPGVRWELLTPSTDAGIDFREIIYSKITPPPPDEAFIRHHGHEYGLVLEGRLHAQVEFDTFVLGPGDSIAFESSRPHRFWNEGPGVARAVWVSNVPH</sequence>
<organism evidence="4 5">
    <name type="scientific">Mycolicibacterium conceptionense</name>
    <dbReference type="NCBI Taxonomy" id="451644"/>
    <lineage>
        <taxon>Bacteria</taxon>
        <taxon>Bacillati</taxon>
        <taxon>Actinomycetota</taxon>
        <taxon>Actinomycetes</taxon>
        <taxon>Mycobacteriales</taxon>
        <taxon>Mycobacteriaceae</taxon>
        <taxon>Mycolicibacterium</taxon>
    </lineage>
</organism>
<dbReference type="GO" id="GO:0003700">
    <property type="term" value="F:DNA-binding transcription factor activity"/>
    <property type="evidence" value="ECO:0007669"/>
    <property type="project" value="TreeGrafter"/>
</dbReference>
<dbReference type="CDD" id="cd00093">
    <property type="entry name" value="HTH_XRE"/>
    <property type="match status" value="1"/>
</dbReference>
<reference evidence="4 5" key="1">
    <citation type="submission" date="2016-06" db="EMBL/GenBank/DDBJ databases">
        <authorList>
            <person name="Kjaerup R.B."/>
            <person name="Dalgaard T.S."/>
            <person name="Juul-Madsen H.R."/>
        </authorList>
    </citation>
    <scope>NUCLEOTIDE SEQUENCE [LARGE SCALE GENOMIC DNA]</scope>
    <source>
        <strain evidence="4 5">ACS1953</strain>
    </source>
</reference>
<feature type="domain" description="HTH cro/C1-type" evidence="3">
    <location>
        <begin position="21"/>
        <end position="75"/>
    </location>
</feature>
<dbReference type="PANTHER" id="PTHR46797">
    <property type="entry name" value="HTH-TYPE TRANSCRIPTIONAL REGULATOR"/>
    <property type="match status" value="1"/>
</dbReference>
<dbReference type="InterPro" id="IPR010982">
    <property type="entry name" value="Lambda_DNA-bd_dom_sf"/>
</dbReference>
<dbReference type="PROSITE" id="PS50943">
    <property type="entry name" value="HTH_CROC1"/>
    <property type="match status" value="1"/>
</dbReference>
<dbReference type="InterPro" id="IPR014710">
    <property type="entry name" value="RmlC-like_jellyroll"/>
</dbReference>
<dbReference type="Gene3D" id="2.60.120.10">
    <property type="entry name" value="Jelly Rolls"/>
    <property type="match status" value="1"/>
</dbReference>
<dbReference type="GO" id="GO:0003677">
    <property type="term" value="F:DNA binding"/>
    <property type="evidence" value="ECO:0007669"/>
    <property type="project" value="UniProtKB-KW"/>
</dbReference>
<name>A0A1A1XKE6_9MYCO</name>
<dbReference type="EMBL" id="LZHX01000059">
    <property type="protein sequence ID" value="OBF19618.1"/>
    <property type="molecule type" value="Genomic_DNA"/>
</dbReference>
<evidence type="ECO:0000256" key="1">
    <source>
        <dbReference type="ARBA" id="ARBA00023125"/>
    </source>
</evidence>